<protein>
    <submittedName>
        <fullName evidence="1">Uncharacterized protein</fullName>
    </submittedName>
</protein>
<sequence>MVDPANIKTSDDLKDWLLSLPRDTPEEEARARQIAITIAYRAAARVFPIAAARLPTEMKGRDNRDLTSLSLYRALAISSVAAIVPTDDIGAATAAATATATAAAAATATAATAAAATATAAARVLTFAAAAATATATAAARVLTFAADAASAADARSVEDGRDLREQPLWLVEAPSWVDSDWQRAKTHLAEAPDDWTPVIEWYEHLLDPEGQALNLDMMTEIALIDPEIWDAGPSKALPVIGEIWRRYRAGSPSEDHDLFDLTRATLYRFTLDQVARLMRAVQPPEDWKRLEDPDALARLLADVDDLIEDVDLVCLSLEREGTALQGGGTARTYLESIRDELSRAEERRVLRVSKFIEWVRLLDGQVRREEVRSEFGAVADPFASVVDGLGALIREHFAHVLLRLSDLRGLDVEEEESHRAVLQTIRQALSLAAEGDGEAWRPLAPEDVAVFEDMIESVDRMIRDMDRA</sequence>
<keyword evidence="2" id="KW-1185">Reference proteome</keyword>
<organism evidence="1 2">
    <name type="scientific">Jannaschia pagri</name>
    <dbReference type="NCBI Taxonomy" id="2829797"/>
    <lineage>
        <taxon>Bacteria</taxon>
        <taxon>Pseudomonadati</taxon>
        <taxon>Pseudomonadota</taxon>
        <taxon>Alphaproteobacteria</taxon>
        <taxon>Rhodobacterales</taxon>
        <taxon>Roseobacteraceae</taxon>
        <taxon>Jannaschia</taxon>
    </lineage>
</organism>
<evidence type="ECO:0000313" key="2">
    <source>
        <dbReference type="Proteomes" id="UP000786693"/>
    </source>
</evidence>
<name>A0ABQ4NGD6_9RHOB</name>
<dbReference type="EMBL" id="BPFH01000001">
    <property type="protein sequence ID" value="GIT93491.1"/>
    <property type="molecule type" value="Genomic_DNA"/>
</dbReference>
<dbReference type="Proteomes" id="UP000786693">
    <property type="component" value="Unassembled WGS sequence"/>
</dbReference>
<dbReference type="PRINTS" id="PR00308">
    <property type="entry name" value="ANTIFREEZEI"/>
</dbReference>
<dbReference type="InterPro" id="IPR000104">
    <property type="entry name" value="Antifreeze_1"/>
</dbReference>
<reference evidence="1 2" key="1">
    <citation type="submission" date="2021-05" db="EMBL/GenBank/DDBJ databases">
        <title>Bacteria Genome sequencing.</title>
        <authorList>
            <person name="Takabe Y."/>
            <person name="Nakajima Y."/>
            <person name="Suzuki S."/>
            <person name="Shiozaki T."/>
        </authorList>
    </citation>
    <scope>NUCLEOTIDE SEQUENCE [LARGE SCALE GENOMIC DNA]</scope>
    <source>
        <strain evidence="1 2">AI_62</strain>
    </source>
</reference>
<accession>A0ABQ4NGD6</accession>
<proteinExistence type="predicted"/>
<comment type="caution">
    <text evidence="1">The sequence shown here is derived from an EMBL/GenBank/DDBJ whole genome shotgun (WGS) entry which is preliminary data.</text>
</comment>
<dbReference type="RefSeq" id="WP_220747031.1">
    <property type="nucleotide sequence ID" value="NZ_BPFH01000001.1"/>
</dbReference>
<evidence type="ECO:0000313" key="1">
    <source>
        <dbReference type="EMBL" id="GIT93491.1"/>
    </source>
</evidence>
<gene>
    <name evidence="1" type="ORF">JANAI62_01140</name>
</gene>